<comment type="pathway">
    <text evidence="1 7">Cell wall biogenesis; peptidoglycan biosynthesis.</text>
</comment>
<name>A0A1N7GDD6_9RHOB</name>
<dbReference type="GO" id="GO:0016740">
    <property type="term" value="F:transferase activity"/>
    <property type="evidence" value="ECO:0007669"/>
    <property type="project" value="UniProtKB-KW"/>
</dbReference>
<evidence type="ECO:0000313" key="10">
    <source>
        <dbReference type="EMBL" id="SIS10635.1"/>
    </source>
</evidence>
<proteinExistence type="inferred from homology"/>
<keyword evidence="8" id="KW-0732">Signal</keyword>
<feature type="domain" description="L,D-TPase catalytic" evidence="9">
    <location>
        <begin position="302"/>
        <end position="478"/>
    </location>
</feature>
<dbReference type="GO" id="GO:0004180">
    <property type="term" value="F:carboxypeptidase activity"/>
    <property type="evidence" value="ECO:0007669"/>
    <property type="project" value="UniProtKB-ARBA"/>
</dbReference>
<feature type="signal peptide" evidence="8">
    <location>
        <begin position="1"/>
        <end position="35"/>
    </location>
</feature>
<dbReference type="PANTHER" id="PTHR41533:SF2">
    <property type="entry name" value="BLR7131 PROTEIN"/>
    <property type="match status" value="1"/>
</dbReference>
<gene>
    <name evidence="10" type="ORF">SAMN05421666_1944</name>
</gene>
<comment type="similarity">
    <text evidence="2">Belongs to the YkuD family.</text>
</comment>
<dbReference type="AlphaFoldDB" id="A0A1N7GDD6"/>
<sequence length="542" mass="60061">MTFAALMTTTFRARRAVLPAVAALMILAAPPSATAGVTAFKQAVAEGAARADGLAAHYRATGFEPIWTAQDDLGRARRQALMQAIEDAPSHGLPASRYDAPGLMAMMRAARTPRDLGAVEIEMSRIFIRLAHDLHTGMLTPSKVVADIVREIPVRSDEDLLSSFASDQGPPAGFFRALTPKSGEYARLLRAKTQLEGLLATGGWGPAVPAASLAPGQSGPAVVALRNRLMRMGYLDRTATGTYDISIQQAVQQFQSAHGLVADGTAGSDTMAEINKPISERLPMIHVAMERERWLNKPRGDRHILVNLADFTARIMDHDRLTFETRAVIGKDASGQRSPEFSDEMEYMEINPVWNVPRSITVKEYLPQMQRNRGAVSHLKLYNSRGQQVSRANVNFNAYTARTFPFDLKQPPSNRNALGLVKFMFPNKYNIYLHDTPSKNLFNRNVRAFSHGCIRLQRPFDFAYELLSRQEAEPKPYFDRILNSGRQTRVNMQEHVPVHIIYRTATAPAKGPVQYRPDIYGRDGLIWDALQKVGVSLPAVQG</sequence>
<feature type="chain" id="PRO_5009942024" evidence="8">
    <location>
        <begin position="36"/>
        <end position="542"/>
    </location>
</feature>
<evidence type="ECO:0000256" key="7">
    <source>
        <dbReference type="PROSITE-ProRule" id="PRU01373"/>
    </source>
</evidence>
<evidence type="ECO:0000313" key="11">
    <source>
        <dbReference type="Proteomes" id="UP000186019"/>
    </source>
</evidence>
<evidence type="ECO:0000256" key="3">
    <source>
        <dbReference type="ARBA" id="ARBA00022679"/>
    </source>
</evidence>
<dbReference type="Pfam" id="PF20142">
    <property type="entry name" value="Scaffold"/>
    <property type="match status" value="1"/>
</dbReference>
<evidence type="ECO:0000256" key="6">
    <source>
        <dbReference type="ARBA" id="ARBA00023316"/>
    </source>
</evidence>
<evidence type="ECO:0000256" key="4">
    <source>
        <dbReference type="ARBA" id="ARBA00022960"/>
    </source>
</evidence>
<keyword evidence="3" id="KW-0808">Transferase</keyword>
<dbReference type="CDD" id="cd16913">
    <property type="entry name" value="YkuD_like"/>
    <property type="match status" value="1"/>
</dbReference>
<dbReference type="InterPro" id="IPR038063">
    <property type="entry name" value="Transpep_catalytic_dom"/>
</dbReference>
<dbReference type="InterPro" id="IPR036366">
    <property type="entry name" value="PGBDSf"/>
</dbReference>
<keyword evidence="5 7" id="KW-0573">Peptidoglycan synthesis</keyword>
<dbReference type="GO" id="GO:0009252">
    <property type="term" value="P:peptidoglycan biosynthetic process"/>
    <property type="evidence" value="ECO:0007669"/>
    <property type="project" value="UniProtKB-UniPathway"/>
</dbReference>
<dbReference type="GO" id="GO:0071555">
    <property type="term" value="P:cell wall organization"/>
    <property type="evidence" value="ECO:0007669"/>
    <property type="project" value="UniProtKB-UniRule"/>
</dbReference>
<dbReference type="Pfam" id="PF03734">
    <property type="entry name" value="YkuD"/>
    <property type="match status" value="1"/>
</dbReference>
<dbReference type="InterPro" id="IPR002477">
    <property type="entry name" value="Peptidoglycan-bd-like"/>
</dbReference>
<feature type="active site" description="Proton donor/acceptor" evidence="7">
    <location>
        <position position="434"/>
    </location>
</feature>
<dbReference type="STRING" id="573024.SAMN05216208_0192"/>
<dbReference type="Gene3D" id="1.10.101.10">
    <property type="entry name" value="PGBD-like superfamily/PGBD"/>
    <property type="match status" value="1"/>
</dbReference>
<keyword evidence="11" id="KW-1185">Reference proteome</keyword>
<reference evidence="10 11" key="1">
    <citation type="submission" date="2017-01" db="EMBL/GenBank/DDBJ databases">
        <authorList>
            <person name="Mah S.A."/>
            <person name="Swanson W.J."/>
            <person name="Moy G.W."/>
            <person name="Vacquier V.D."/>
        </authorList>
    </citation>
    <scope>NUCLEOTIDE SEQUENCE [LARGE SCALE GENOMIC DNA]</scope>
    <source>
        <strain evidence="10 11">DSM 29590</strain>
    </source>
</reference>
<dbReference type="InterPro" id="IPR036365">
    <property type="entry name" value="PGBD-like_sf"/>
</dbReference>
<dbReference type="InterPro" id="IPR005490">
    <property type="entry name" value="LD_TPept_cat_dom"/>
</dbReference>
<dbReference type="PANTHER" id="PTHR41533">
    <property type="entry name" value="L,D-TRANSPEPTIDASE HI_1667-RELATED"/>
    <property type="match status" value="1"/>
</dbReference>
<evidence type="ECO:0000256" key="8">
    <source>
        <dbReference type="SAM" id="SignalP"/>
    </source>
</evidence>
<dbReference type="UniPathway" id="UPA00219"/>
<dbReference type="InterPro" id="IPR052905">
    <property type="entry name" value="LD-transpeptidase_YkuD-like"/>
</dbReference>
<dbReference type="InterPro" id="IPR045380">
    <property type="entry name" value="LD_TPept_scaffold_dom"/>
</dbReference>
<dbReference type="SUPFAM" id="SSF47090">
    <property type="entry name" value="PGBD-like"/>
    <property type="match status" value="1"/>
</dbReference>
<dbReference type="Proteomes" id="UP000186019">
    <property type="component" value="Unassembled WGS sequence"/>
</dbReference>
<evidence type="ECO:0000256" key="5">
    <source>
        <dbReference type="ARBA" id="ARBA00022984"/>
    </source>
</evidence>
<protein>
    <submittedName>
        <fullName evidence="10">Murein L,D-transpeptidase YcbB/YkuD</fullName>
    </submittedName>
</protein>
<evidence type="ECO:0000256" key="1">
    <source>
        <dbReference type="ARBA" id="ARBA00004752"/>
    </source>
</evidence>
<organism evidence="10 11">
    <name type="scientific">Roseovarius nanhaiticus</name>
    <dbReference type="NCBI Taxonomy" id="573024"/>
    <lineage>
        <taxon>Bacteria</taxon>
        <taxon>Pseudomonadati</taxon>
        <taxon>Pseudomonadota</taxon>
        <taxon>Alphaproteobacteria</taxon>
        <taxon>Rhodobacterales</taxon>
        <taxon>Roseobacteraceae</taxon>
        <taxon>Roseovarius</taxon>
    </lineage>
</organism>
<accession>A0A1N7GDD6</accession>
<dbReference type="EMBL" id="FTNV01000001">
    <property type="protein sequence ID" value="SIS10635.1"/>
    <property type="molecule type" value="Genomic_DNA"/>
</dbReference>
<keyword evidence="6 7" id="KW-0961">Cell wall biogenesis/degradation</keyword>
<dbReference type="Pfam" id="PF01471">
    <property type="entry name" value="PG_binding_1"/>
    <property type="match status" value="1"/>
</dbReference>
<dbReference type="SUPFAM" id="SSF141523">
    <property type="entry name" value="L,D-transpeptidase catalytic domain-like"/>
    <property type="match status" value="1"/>
</dbReference>
<feature type="active site" description="Nucleophile" evidence="7">
    <location>
        <position position="453"/>
    </location>
</feature>
<evidence type="ECO:0000256" key="2">
    <source>
        <dbReference type="ARBA" id="ARBA00005992"/>
    </source>
</evidence>
<dbReference type="RefSeq" id="WP_244512448.1">
    <property type="nucleotide sequence ID" value="NZ_FOAC01000001.1"/>
</dbReference>
<keyword evidence="4 7" id="KW-0133">Cell shape</keyword>
<dbReference type="Gene3D" id="2.40.440.10">
    <property type="entry name" value="L,D-transpeptidase catalytic domain-like"/>
    <property type="match status" value="1"/>
</dbReference>
<dbReference type="GO" id="GO:0008360">
    <property type="term" value="P:regulation of cell shape"/>
    <property type="evidence" value="ECO:0007669"/>
    <property type="project" value="UniProtKB-UniRule"/>
</dbReference>
<dbReference type="PROSITE" id="PS52029">
    <property type="entry name" value="LD_TPASE"/>
    <property type="match status" value="1"/>
</dbReference>
<evidence type="ECO:0000259" key="9">
    <source>
        <dbReference type="PROSITE" id="PS52029"/>
    </source>
</evidence>